<gene>
    <name evidence="1" type="ORF">N7468_003162</name>
</gene>
<dbReference type="Proteomes" id="UP001150941">
    <property type="component" value="Unassembled WGS sequence"/>
</dbReference>
<accession>A0A9W9P8J7</accession>
<dbReference type="OrthoDB" id="4794019at2759"/>
<protein>
    <submittedName>
        <fullName evidence="1">Uncharacterized protein</fullName>
    </submittedName>
</protein>
<dbReference type="GeneID" id="83199762"/>
<organism evidence="1 2">
    <name type="scientific">Penicillium chermesinum</name>
    <dbReference type="NCBI Taxonomy" id="63820"/>
    <lineage>
        <taxon>Eukaryota</taxon>
        <taxon>Fungi</taxon>
        <taxon>Dikarya</taxon>
        <taxon>Ascomycota</taxon>
        <taxon>Pezizomycotina</taxon>
        <taxon>Eurotiomycetes</taxon>
        <taxon>Eurotiomycetidae</taxon>
        <taxon>Eurotiales</taxon>
        <taxon>Aspergillaceae</taxon>
        <taxon>Penicillium</taxon>
    </lineage>
</organism>
<dbReference type="RefSeq" id="XP_058331462.1">
    <property type="nucleotide sequence ID" value="XM_058472459.1"/>
</dbReference>
<proteinExistence type="predicted"/>
<dbReference type="AlphaFoldDB" id="A0A9W9P8J7"/>
<evidence type="ECO:0000313" key="2">
    <source>
        <dbReference type="Proteomes" id="UP001150941"/>
    </source>
</evidence>
<comment type="caution">
    <text evidence="1">The sequence shown here is derived from an EMBL/GenBank/DDBJ whole genome shotgun (WGS) entry which is preliminary data.</text>
</comment>
<name>A0A9W9P8J7_9EURO</name>
<reference evidence="1" key="1">
    <citation type="submission" date="2022-11" db="EMBL/GenBank/DDBJ databases">
        <authorList>
            <person name="Petersen C."/>
        </authorList>
    </citation>
    <scope>NUCLEOTIDE SEQUENCE</scope>
    <source>
        <strain evidence="1">IBT 19713</strain>
    </source>
</reference>
<keyword evidence="2" id="KW-1185">Reference proteome</keyword>
<evidence type="ECO:0000313" key="1">
    <source>
        <dbReference type="EMBL" id="KAJ5238543.1"/>
    </source>
</evidence>
<reference evidence="1" key="2">
    <citation type="journal article" date="2023" name="IMA Fungus">
        <title>Comparative genomic study of the Penicillium genus elucidates a diverse pangenome and 15 lateral gene transfer events.</title>
        <authorList>
            <person name="Petersen C."/>
            <person name="Sorensen T."/>
            <person name="Nielsen M.R."/>
            <person name="Sondergaard T.E."/>
            <person name="Sorensen J.L."/>
            <person name="Fitzpatrick D.A."/>
            <person name="Frisvad J.C."/>
            <person name="Nielsen K.L."/>
        </authorList>
    </citation>
    <scope>NUCLEOTIDE SEQUENCE</scope>
    <source>
        <strain evidence="1">IBT 19713</strain>
    </source>
</reference>
<sequence length="247" mass="27177">MANGVAGRSILKGSDAVATGPHGSFYFDEFLKAIQKIPQDGSLWTGSTGIGETLDPSVSDAVEAIQNANPRYPNTEDPARIFPDAFKESTPVRFPAIYGKVFDVIQESRRKITSSGVSSEFTQDDYDTALSRARDATTGMHQGRIADADYTAIEKNKRNNESKGFSYVQKSALNGQMTWEQLDSEASLEAADKEYPGKGRKKLQASIQAWSQNKVGSNRDQRNEKNHREALAFAQTCNSRIHGDENC</sequence>
<dbReference type="EMBL" id="JAPQKS010000003">
    <property type="protein sequence ID" value="KAJ5238543.1"/>
    <property type="molecule type" value="Genomic_DNA"/>
</dbReference>